<dbReference type="GeneID" id="97610093"/>
<evidence type="ECO:0000313" key="4">
    <source>
        <dbReference type="EMBL" id="PWR71880.1"/>
    </source>
</evidence>
<keyword evidence="1" id="KW-0732">Signal</keyword>
<reference evidence="4 5" key="1">
    <citation type="submission" date="2018-05" db="EMBL/GenBank/DDBJ databases">
        <title>Draft genome of Methanospirillum stamsii Pt1.</title>
        <authorList>
            <person name="Dueholm M.S."/>
            <person name="Nielsen P.H."/>
            <person name="Bakmann L.F."/>
            <person name="Otzen D.E."/>
        </authorList>
    </citation>
    <scope>NUCLEOTIDE SEQUENCE [LARGE SCALE GENOMIC DNA]</scope>
    <source>
        <strain evidence="4 5">Pt1</strain>
    </source>
</reference>
<keyword evidence="2" id="KW-1133">Transmembrane helix</keyword>
<comment type="caution">
    <text evidence="4">The sequence shown here is derived from an EMBL/GenBank/DDBJ whole genome shotgun (WGS) entry which is preliminary data.</text>
</comment>
<keyword evidence="2" id="KW-0472">Membrane</keyword>
<dbReference type="Proteomes" id="UP000245934">
    <property type="component" value="Unassembled WGS sequence"/>
</dbReference>
<keyword evidence="5" id="KW-1185">Reference proteome</keyword>
<dbReference type="CDD" id="cd06268">
    <property type="entry name" value="PBP1_ABC_transporter_LIVBP-like"/>
    <property type="match status" value="1"/>
</dbReference>
<dbReference type="InterPro" id="IPR051010">
    <property type="entry name" value="BCAA_transport"/>
</dbReference>
<dbReference type="EMBL" id="QGMZ01000028">
    <property type="protein sequence ID" value="PWR71880.1"/>
    <property type="molecule type" value="Genomic_DNA"/>
</dbReference>
<dbReference type="Gene3D" id="3.40.50.2300">
    <property type="match status" value="2"/>
</dbReference>
<proteinExistence type="predicted"/>
<feature type="transmembrane region" description="Helical" evidence="2">
    <location>
        <begin position="29"/>
        <end position="47"/>
    </location>
</feature>
<evidence type="ECO:0000313" key="5">
    <source>
        <dbReference type="Proteomes" id="UP000245934"/>
    </source>
</evidence>
<dbReference type="AlphaFoldDB" id="A0A2V2MZW4"/>
<feature type="domain" description="Leucine-binding protein" evidence="3">
    <location>
        <begin position="56"/>
        <end position="385"/>
    </location>
</feature>
<keyword evidence="2" id="KW-0812">Transmembrane</keyword>
<accession>A0A2V2MZW4</accession>
<evidence type="ECO:0000259" key="3">
    <source>
        <dbReference type="Pfam" id="PF13458"/>
    </source>
</evidence>
<sequence length="406" mass="44562">MKIQRVNSLPEREAPVHRNGLMNKNSHPAWIRTGILIALLMVIGVLITPCAAENTTIQVGVILPLSGAYEVIGNELLQGILLAADEIEQEGEALGYHLSLRTADDSGDPETALSLYKEMQAEGVPVIIGSYTTMLTLPMAQESKNPSSPVLVSPRANGEDLYGISPRFFQVNPPIFSLSRFIADWLKYSSDRTSVIYIDDAYGSSVLTHIKNGLKQNDVQLIGEFPLTDDPDYRLLTERVLDTAPDAVVIVVYDNRQIPLISNLSQAGFKGQVIVTESALMSNLEEEIPDDLETFALFTILAYTNLVPGEHADRFLSSYQDRFGEDPSRTPAGYGYDSLMVISEALRTIPCTNGTVTPDMIQEGLNRSNYYGVTGPKVFDSHNAAGTAMDRWGFVNGRLELMAITL</sequence>
<organism evidence="4 5">
    <name type="scientific">Methanospirillum stamsii</name>
    <dbReference type="NCBI Taxonomy" id="1277351"/>
    <lineage>
        <taxon>Archaea</taxon>
        <taxon>Methanobacteriati</taxon>
        <taxon>Methanobacteriota</taxon>
        <taxon>Stenosarchaea group</taxon>
        <taxon>Methanomicrobia</taxon>
        <taxon>Methanomicrobiales</taxon>
        <taxon>Methanospirillaceae</taxon>
        <taxon>Methanospirillum</taxon>
    </lineage>
</organism>
<dbReference type="PANTHER" id="PTHR30483:SF6">
    <property type="entry name" value="PERIPLASMIC BINDING PROTEIN OF ABC TRANSPORTER FOR NATURAL AMINO ACIDS"/>
    <property type="match status" value="1"/>
</dbReference>
<dbReference type="Pfam" id="PF13458">
    <property type="entry name" value="Peripla_BP_6"/>
    <property type="match status" value="1"/>
</dbReference>
<dbReference type="RefSeq" id="WP_109941512.1">
    <property type="nucleotide sequence ID" value="NZ_CP176366.1"/>
</dbReference>
<gene>
    <name evidence="4" type="ORF">DLD82_12735</name>
</gene>
<dbReference type="PANTHER" id="PTHR30483">
    <property type="entry name" value="LEUCINE-SPECIFIC-BINDING PROTEIN"/>
    <property type="match status" value="1"/>
</dbReference>
<dbReference type="InterPro" id="IPR028081">
    <property type="entry name" value="Leu-bd"/>
</dbReference>
<protein>
    <recommendedName>
        <fullName evidence="3">Leucine-binding protein domain-containing protein</fullName>
    </recommendedName>
</protein>
<dbReference type="SUPFAM" id="SSF53822">
    <property type="entry name" value="Periplasmic binding protein-like I"/>
    <property type="match status" value="1"/>
</dbReference>
<dbReference type="InterPro" id="IPR028082">
    <property type="entry name" value="Peripla_BP_I"/>
</dbReference>
<evidence type="ECO:0000256" key="1">
    <source>
        <dbReference type="ARBA" id="ARBA00022729"/>
    </source>
</evidence>
<evidence type="ECO:0000256" key="2">
    <source>
        <dbReference type="SAM" id="Phobius"/>
    </source>
</evidence>
<name>A0A2V2MZW4_9EURY</name>
<dbReference type="OrthoDB" id="21336at2157"/>